<dbReference type="PANTHER" id="PTHR12801">
    <property type="entry name" value="RNA EXONUCLEASE REXO1 / RECO3 FAMILY MEMBER-RELATED"/>
    <property type="match status" value="1"/>
</dbReference>
<dbReference type="Gene3D" id="3.30.420.10">
    <property type="entry name" value="Ribonuclease H-like superfamily/Ribonuclease H"/>
    <property type="match status" value="1"/>
</dbReference>
<dbReference type="CDD" id="cd06145">
    <property type="entry name" value="REX1_like"/>
    <property type="match status" value="1"/>
</dbReference>
<evidence type="ECO:0000256" key="1">
    <source>
        <dbReference type="ARBA" id="ARBA00004123"/>
    </source>
</evidence>
<comment type="subcellular location">
    <subcellularLocation>
        <location evidence="1">Nucleus</location>
    </subcellularLocation>
</comment>
<dbReference type="SMART" id="SM00479">
    <property type="entry name" value="EXOIII"/>
    <property type="match status" value="1"/>
</dbReference>
<keyword evidence="4" id="KW-0378">Hydrolase</keyword>
<dbReference type="EMBL" id="JACMSC010000002">
    <property type="protein sequence ID" value="KAG6534463.1"/>
    <property type="molecule type" value="Genomic_DNA"/>
</dbReference>
<dbReference type="InterPro" id="IPR036397">
    <property type="entry name" value="RNaseH_sf"/>
</dbReference>
<keyword evidence="3" id="KW-0540">Nuclease</keyword>
<comment type="similarity">
    <text evidence="2">Belongs to the REXO1/REXO3 family.</text>
</comment>
<keyword evidence="5" id="KW-0269">Exonuclease</keyword>
<dbReference type="PANTHER" id="PTHR12801:SF115">
    <property type="entry name" value="FI18136P1-RELATED"/>
    <property type="match status" value="1"/>
</dbReference>
<accession>A0A8J5IFE8</accession>
<comment type="function">
    <text evidence="7">3'-5' exonuclease degrading single-stranded small RNAs.</text>
</comment>
<evidence type="ECO:0000256" key="5">
    <source>
        <dbReference type="ARBA" id="ARBA00022839"/>
    </source>
</evidence>
<evidence type="ECO:0000313" key="9">
    <source>
        <dbReference type="EMBL" id="KAG6534463.1"/>
    </source>
</evidence>
<dbReference type="FunFam" id="3.30.420.10:FF:000080">
    <property type="entry name" value="Small RNA degrading nuclease 3"/>
    <property type="match status" value="1"/>
</dbReference>
<evidence type="ECO:0000256" key="2">
    <source>
        <dbReference type="ARBA" id="ARBA00006357"/>
    </source>
</evidence>
<evidence type="ECO:0000313" key="11">
    <source>
        <dbReference type="Proteomes" id="UP000734854"/>
    </source>
</evidence>
<dbReference type="GO" id="GO:0003676">
    <property type="term" value="F:nucleic acid binding"/>
    <property type="evidence" value="ECO:0007669"/>
    <property type="project" value="InterPro"/>
</dbReference>
<proteinExistence type="inferred from homology"/>
<dbReference type="InterPro" id="IPR047021">
    <property type="entry name" value="REXO1/3/4-like"/>
</dbReference>
<reference evidence="10 11" key="1">
    <citation type="submission" date="2020-08" db="EMBL/GenBank/DDBJ databases">
        <title>Plant Genome Project.</title>
        <authorList>
            <person name="Zhang R.-G."/>
        </authorList>
    </citation>
    <scope>NUCLEOTIDE SEQUENCE [LARGE SCALE GENOMIC DNA]</scope>
    <source>
        <tissue evidence="10">Rhizome</tissue>
    </source>
</reference>
<feature type="domain" description="Exonuclease" evidence="8">
    <location>
        <begin position="140"/>
        <end position="311"/>
    </location>
</feature>
<dbReference type="SUPFAM" id="SSF53098">
    <property type="entry name" value="Ribonuclease H-like"/>
    <property type="match status" value="1"/>
</dbReference>
<dbReference type="GO" id="GO:0004527">
    <property type="term" value="F:exonuclease activity"/>
    <property type="evidence" value="ECO:0007669"/>
    <property type="project" value="UniProtKB-KW"/>
</dbReference>
<dbReference type="InterPro" id="IPR034922">
    <property type="entry name" value="REX1-like_exo"/>
</dbReference>
<evidence type="ECO:0000313" key="10">
    <source>
        <dbReference type="EMBL" id="KAG6534465.1"/>
    </source>
</evidence>
<comment type="caution">
    <text evidence="10">The sequence shown here is derived from an EMBL/GenBank/DDBJ whole genome shotgun (WGS) entry which is preliminary data.</text>
</comment>
<dbReference type="AlphaFoldDB" id="A0A8J5IFE8"/>
<organism evidence="10 11">
    <name type="scientific">Zingiber officinale</name>
    <name type="common">Ginger</name>
    <name type="synonym">Amomum zingiber</name>
    <dbReference type="NCBI Taxonomy" id="94328"/>
    <lineage>
        <taxon>Eukaryota</taxon>
        <taxon>Viridiplantae</taxon>
        <taxon>Streptophyta</taxon>
        <taxon>Embryophyta</taxon>
        <taxon>Tracheophyta</taxon>
        <taxon>Spermatophyta</taxon>
        <taxon>Magnoliopsida</taxon>
        <taxon>Liliopsida</taxon>
        <taxon>Zingiberales</taxon>
        <taxon>Zingiberaceae</taxon>
        <taxon>Zingiber</taxon>
    </lineage>
</organism>
<dbReference type="GO" id="GO:0005634">
    <property type="term" value="C:nucleus"/>
    <property type="evidence" value="ECO:0007669"/>
    <property type="project" value="UniProtKB-SubCell"/>
</dbReference>
<dbReference type="InterPro" id="IPR012337">
    <property type="entry name" value="RNaseH-like_sf"/>
</dbReference>
<protein>
    <recommendedName>
        <fullName evidence="8">Exonuclease domain-containing protein</fullName>
    </recommendedName>
</protein>
<evidence type="ECO:0000256" key="4">
    <source>
        <dbReference type="ARBA" id="ARBA00022801"/>
    </source>
</evidence>
<keyword evidence="6" id="KW-0539">Nucleus</keyword>
<evidence type="ECO:0000256" key="7">
    <source>
        <dbReference type="ARBA" id="ARBA00053817"/>
    </source>
</evidence>
<evidence type="ECO:0000256" key="6">
    <source>
        <dbReference type="ARBA" id="ARBA00023242"/>
    </source>
</evidence>
<dbReference type="EMBL" id="JACMSC010000002">
    <property type="protein sequence ID" value="KAG6534465.1"/>
    <property type="molecule type" value="Genomic_DNA"/>
</dbReference>
<name>A0A8J5IFE8_ZINOF</name>
<keyword evidence="11" id="KW-1185">Reference proteome</keyword>
<dbReference type="InterPro" id="IPR013520">
    <property type="entry name" value="Ribonucl_H"/>
</dbReference>
<evidence type="ECO:0000259" key="8">
    <source>
        <dbReference type="SMART" id="SM00479"/>
    </source>
</evidence>
<sequence>MGKAIDRASKEVLAEMVRLTQRQGLKGAAGGWKDFLQCHDKKGSGLSDPIRRSRELLVDFLQTFTKEQQKVFNKLIRRNNDHNAMKQFKGFVHLESPKQRLVRLTMEHPKYTKEFCFPFYDEGWVTTHLGEFFEAMKSETMLAIDCEMVLCEDGTEAVVKVCVVDQDLQVKLDQLVNPMKPVADYRTNITGIDSKDLEGVTCSLADIQKSLKKLLSHGTILVGHSLYNDLRAVKVDHLRVIDTVCIFKFVDLPNFSPSLNTLCKDSSVIQLHDLQVVLGFPVRNDGEPHNCLNDAQAAMKLVLAKLEHGYEDLIVTTDVEMPRCDSAKLLLHNIPVEIPAQELHLLFPGEDDVTIESATKQRVESYTTCAVFRSPAQADKAFDKVNGNLTKDSAGRLQKSVSLKLGSKKTTQLYVRKMTNDPDVSKMLRDENAEPLQQQAIDGNGSKRLKTCSYPCDHVKEIEKLREDLRRREEEIFNLQKALAQVKSICDRELPC</sequence>
<evidence type="ECO:0000256" key="3">
    <source>
        <dbReference type="ARBA" id="ARBA00022722"/>
    </source>
</evidence>
<dbReference type="Proteomes" id="UP000734854">
    <property type="component" value="Unassembled WGS sequence"/>
</dbReference>
<gene>
    <name evidence="9" type="ORF">ZIOFF_008350</name>
    <name evidence="10" type="ORF">ZIOFF_008352</name>
</gene>